<sequence>MENNNSFNYFAYASNLKKSILEQRTGSKIQNYLQGRLLDYGFRFNVKNADGTARANIIVSESEDVFGAIYEIDNKYKETLLSTEPGYRLINVTIETETGNVPAFTFISDNDDENIYPSKDYLKSITEGAKEHKLPQEYLEFVVSMSK</sequence>
<dbReference type="SUPFAM" id="SSF110857">
    <property type="entry name" value="Gamma-glutamyl cyclotransferase-like"/>
    <property type="match status" value="1"/>
</dbReference>
<dbReference type="Proteomes" id="UP000199226">
    <property type="component" value="Unassembled WGS sequence"/>
</dbReference>
<keyword evidence="1" id="KW-0456">Lyase</keyword>
<feature type="active site" description="Proton acceptor" evidence="2">
    <location>
        <position position="84"/>
    </location>
</feature>
<dbReference type="GO" id="GO:0003839">
    <property type="term" value="F:gamma-glutamylcyclotransferase activity"/>
    <property type="evidence" value="ECO:0007669"/>
    <property type="project" value="InterPro"/>
</dbReference>
<proteinExistence type="predicted"/>
<organism evidence="4 5">
    <name type="scientific">Daejeonella rubra</name>
    <dbReference type="NCBI Taxonomy" id="990371"/>
    <lineage>
        <taxon>Bacteria</taxon>
        <taxon>Pseudomonadati</taxon>
        <taxon>Bacteroidota</taxon>
        <taxon>Sphingobacteriia</taxon>
        <taxon>Sphingobacteriales</taxon>
        <taxon>Sphingobacteriaceae</taxon>
        <taxon>Daejeonella</taxon>
    </lineage>
</organism>
<reference evidence="5" key="1">
    <citation type="submission" date="2016-10" db="EMBL/GenBank/DDBJ databases">
        <authorList>
            <person name="Varghese N."/>
            <person name="Submissions S."/>
        </authorList>
    </citation>
    <scope>NUCLEOTIDE SEQUENCE [LARGE SCALE GENOMIC DNA]</scope>
    <source>
        <strain evidence="5">DSM 24536</strain>
    </source>
</reference>
<protein>
    <submittedName>
        <fullName evidence="4">Gamma-glutamylcyclotransferase</fullName>
    </submittedName>
</protein>
<gene>
    <name evidence="4" type="ORF">SAMN05421813_10583</name>
</gene>
<evidence type="ECO:0000313" key="4">
    <source>
        <dbReference type="EMBL" id="SDM04873.1"/>
    </source>
</evidence>
<keyword evidence="5" id="KW-1185">Reference proteome</keyword>
<dbReference type="Gene3D" id="3.10.490.10">
    <property type="entry name" value="Gamma-glutamyl cyclotransferase-like"/>
    <property type="match status" value="1"/>
</dbReference>
<dbReference type="PANTHER" id="PTHR12935:SF0">
    <property type="entry name" value="GAMMA-GLUTAMYLCYCLOTRANSFERASE"/>
    <property type="match status" value="1"/>
</dbReference>
<feature type="binding site" evidence="3">
    <location>
        <begin position="9"/>
        <end position="14"/>
    </location>
    <ligand>
        <name>substrate</name>
    </ligand>
</feature>
<dbReference type="Pfam" id="PF13772">
    <property type="entry name" value="AIG2_2"/>
    <property type="match status" value="1"/>
</dbReference>
<evidence type="ECO:0000256" key="3">
    <source>
        <dbReference type="PIRSR" id="PIRSR617939-2"/>
    </source>
</evidence>
<evidence type="ECO:0000256" key="2">
    <source>
        <dbReference type="PIRSR" id="PIRSR617939-1"/>
    </source>
</evidence>
<keyword evidence="4" id="KW-0808">Transferase</keyword>
<dbReference type="InterPro" id="IPR036568">
    <property type="entry name" value="GGCT-like_sf"/>
</dbReference>
<dbReference type="EMBL" id="FNHH01000005">
    <property type="protein sequence ID" value="SDM04873.1"/>
    <property type="molecule type" value="Genomic_DNA"/>
</dbReference>
<dbReference type="GO" id="GO:0016740">
    <property type="term" value="F:transferase activity"/>
    <property type="evidence" value="ECO:0007669"/>
    <property type="project" value="UniProtKB-KW"/>
</dbReference>
<dbReference type="STRING" id="990371.SAMN05421813_10583"/>
<dbReference type="InterPro" id="IPR017939">
    <property type="entry name" value="G-Glutamylcylcotransferase"/>
</dbReference>
<evidence type="ECO:0000313" key="5">
    <source>
        <dbReference type="Proteomes" id="UP000199226"/>
    </source>
</evidence>
<dbReference type="AlphaFoldDB" id="A0A1G9Q1R7"/>
<accession>A0A1G9Q1R7</accession>
<name>A0A1G9Q1R7_9SPHI</name>
<dbReference type="PANTHER" id="PTHR12935">
    <property type="entry name" value="GAMMA-GLUTAMYLCYCLOTRANSFERASE"/>
    <property type="match status" value="1"/>
</dbReference>
<evidence type="ECO:0000256" key="1">
    <source>
        <dbReference type="ARBA" id="ARBA00023239"/>
    </source>
</evidence>
<dbReference type="CDD" id="cd06661">
    <property type="entry name" value="GGCT_like"/>
    <property type="match status" value="1"/>
</dbReference>
<dbReference type="RefSeq" id="WP_176767613.1">
    <property type="nucleotide sequence ID" value="NZ_FNHH01000005.1"/>
</dbReference>
<dbReference type="InterPro" id="IPR013024">
    <property type="entry name" value="GGCT-like"/>
</dbReference>
<feature type="binding site" evidence="3">
    <location>
        <position position="121"/>
    </location>
    <ligand>
        <name>substrate</name>
    </ligand>
</feature>